<evidence type="ECO:0000313" key="3">
    <source>
        <dbReference type="Proteomes" id="UP000657918"/>
    </source>
</evidence>
<evidence type="ECO:0000313" key="2">
    <source>
        <dbReference type="EMBL" id="KAF9667387.1"/>
    </source>
</evidence>
<gene>
    <name evidence="2" type="ORF">SADUNF_Sadunf15G0017800</name>
</gene>
<dbReference type="Proteomes" id="UP000657918">
    <property type="component" value="Unassembled WGS sequence"/>
</dbReference>
<keyword evidence="3" id="KW-1185">Reference proteome</keyword>
<dbReference type="EMBL" id="JADGMS010000015">
    <property type="protein sequence ID" value="KAF9667387.1"/>
    <property type="molecule type" value="Genomic_DNA"/>
</dbReference>
<evidence type="ECO:0000256" key="1">
    <source>
        <dbReference type="SAM" id="MobiDB-lite"/>
    </source>
</evidence>
<feature type="region of interest" description="Disordered" evidence="1">
    <location>
        <begin position="56"/>
        <end position="80"/>
    </location>
</feature>
<reference evidence="2 3" key="1">
    <citation type="submission" date="2020-10" db="EMBL/GenBank/DDBJ databases">
        <title>Plant Genome Project.</title>
        <authorList>
            <person name="Zhang R.-G."/>
        </authorList>
    </citation>
    <scope>NUCLEOTIDE SEQUENCE [LARGE SCALE GENOMIC DNA]</scope>
    <source>
        <strain evidence="2">FAFU-HL-1</strain>
        <tissue evidence="2">Leaf</tissue>
    </source>
</reference>
<dbReference type="AlphaFoldDB" id="A0A835MI61"/>
<comment type="caution">
    <text evidence="2">The sequence shown here is derived from an EMBL/GenBank/DDBJ whole genome shotgun (WGS) entry which is preliminary data.</text>
</comment>
<protein>
    <submittedName>
        <fullName evidence="2">Uncharacterized protein</fullName>
    </submittedName>
</protein>
<proteinExistence type="predicted"/>
<feature type="compositionally biased region" description="Polar residues" evidence="1">
    <location>
        <begin position="70"/>
        <end position="80"/>
    </location>
</feature>
<organism evidence="2 3">
    <name type="scientific">Salix dunnii</name>
    <dbReference type="NCBI Taxonomy" id="1413687"/>
    <lineage>
        <taxon>Eukaryota</taxon>
        <taxon>Viridiplantae</taxon>
        <taxon>Streptophyta</taxon>
        <taxon>Embryophyta</taxon>
        <taxon>Tracheophyta</taxon>
        <taxon>Spermatophyta</taxon>
        <taxon>Magnoliopsida</taxon>
        <taxon>eudicotyledons</taxon>
        <taxon>Gunneridae</taxon>
        <taxon>Pentapetalae</taxon>
        <taxon>rosids</taxon>
        <taxon>fabids</taxon>
        <taxon>Malpighiales</taxon>
        <taxon>Salicaceae</taxon>
        <taxon>Saliceae</taxon>
        <taxon>Salix</taxon>
    </lineage>
</organism>
<sequence>MNVLMMNSLLRSKIMRKVRWGSCLAPVQSYNARWIGVLSGRNCDLCIRFTSIVSTKGSQNPRHHAAKMNPLTSRRNCGQS</sequence>
<accession>A0A835MI61</accession>
<name>A0A835MI61_9ROSI</name>